<gene>
    <name evidence="1" type="ORF">J2Z19_003235</name>
</gene>
<proteinExistence type="predicted"/>
<reference evidence="1" key="1">
    <citation type="submission" date="2021-03" db="EMBL/GenBank/DDBJ databases">
        <title>Genomic Encyclopedia of Type Strains, Phase IV (KMG-IV): sequencing the most valuable type-strain genomes for metagenomic binning, comparative biology and taxonomic classification.</title>
        <authorList>
            <person name="Goeker M."/>
        </authorList>
    </citation>
    <scope>NUCLEOTIDE SEQUENCE</scope>
    <source>
        <strain evidence="1">DSM 18131</strain>
    </source>
</reference>
<accession>A0ACC5SXI0</accession>
<keyword evidence="2" id="KW-1185">Reference proteome</keyword>
<comment type="caution">
    <text evidence="1">The sequence shown here is derived from an EMBL/GenBank/DDBJ whole genome shotgun (WGS) entry which is preliminary data.</text>
</comment>
<evidence type="ECO:0000313" key="1">
    <source>
        <dbReference type="EMBL" id="MBP1873520.1"/>
    </source>
</evidence>
<sequence>MALFAKIGNMMRLKEIRKSQGMTQQQVADALGLHLTNYNKLENGKTKLTALQMEHLARILHCSPADFILKQGDVRIVPVRQHVAAGVWQESNLWDEDDWYSVAVPDEPEYRHLTLYGAETAGPSMNRRYPERSALIYTSLMETGESPKPGRRYIIETERSDGLREATVKKLWKDDSGKLWLLPESHDPLHQQPIDLSAGDGEIVRIVGRVLYSVQREED</sequence>
<dbReference type="EMBL" id="JAGGJR010000004">
    <property type="protein sequence ID" value="MBP1873520.1"/>
    <property type="molecule type" value="Genomic_DNA"/>
</dbReference>
<evidence type="ECO:0000313" key="2">
    <source>
        <dbReference type="Proteomes" id="UP000823773"/>
    </source>
</evidence>
<protein>
    <submittedName>
        <fullName evidence="1">Transcriptional regulator with XRE-family HTH domain</fullName>
    </submittedName>
</protein>
<dbReference type="Proteomes" id="UP000823773">
    <property type="component" value="Unassembled WGS sequence"/>
</dbReference>
<name>A0ACC5SXI0_ENSAD</name>
<organism evidence="1 2">
    <name type="scientific">Ensifer adhaerens</name>
    <name type="common">Sinorhizobium morelense</name>
    <dbReference type="NCBI Taxonomy" id="106592"/>
    <lineage>
        <taxon>Bacteria</taxon>
        <taxon>Pseudomonadati</taxon>
        <taxon>Pseudomonadota</taxon>
        <taxon>Alphaproteobacteria</taxon>
        <taxon>Hyphomicrobiales</taxon>
        <taxon>Rhizobiaceae</taxon>
        <taxon>Sinorhizobium/Ensifer group</taxon>
        <taxon>Ensifer</taxon>
    </lineage>
</organism>